<evidence type="ECO:0000256" key="1">
    <source>
        <dbReference type="SAM" id="SignalP"/>
    </source>
</evidence>
<dbReference type="SUPFAM" id="SSF51126">
    <property type="entry name" value="Pectin lyase-like"/>
    <property type="match status" value="1"/>
</dbReference>
<evidence type="ECO:0000313" key="2">
    <source>
        <dbReference type="EMBL" id="KAJ9672288.1"/>
    </source>
</evidence>
<sequence length="55" mass="6180">MAWRPDFLVFCLLMFFLASTSRVVLGKRAVLNVKDYGAVADGKTDNSRVIYLVDP</sequence>
<organism evidence="2 3">
    <name type="scientific">Vitis rotundifolia</name>
    <name type="common">Muscadine grape</name>
    <dbReference type="NCBI Taxonomy" id="103349"/>
    <lineage>
        <taxon>Eukaryota</taxon>
        <taxon>Viridiplantae</taxon>
        <taxon>Streptophyta</taxon>
        <taxon>Embryophyta</taxon>
        <taxon>Tracheophyta</taxon>
        <taxon>Spermatophyta</taxon>
        <taxon>Magnoliopsida</taxon>
        <taxon>eudicotyledons</taxon>
        <taxon>Gunneridae</taxon>
        <taxon>Pentapetalae</taxon>
        <taxon>rosids</taxon>
        <taxon>Vitales</taxon>
        <taxon>Vitaceae</taxon>
        <taxon>Viteae</taxon>
        <taxon>Vitis</taxon>
    </lineage>
</organism>
<evidence type="ECO:0000313" key="3">
    <source>
        <dbReference type="Proteomes" id="UP001168098"/>
    </source>
</evidence>
<dbReference type="InterPro" id="IPR011050">
    <property type="entry name" value="Pectin_lyase_fold/virulence"/>
</dbReference>
<feature type="chain" id="PRO_5041222205" evidence="1">
    <location>
        <begin position="27"/>
        <end position="55"/>
    </location>
</feature>
<dbReference type="Gene3D" id="2.160.20.10">
    <property type="entry name" value="Single-stranded right-handed beta-helix, Pectin lyase-like"/>
    <property type="match status" value="1"/>
</dbReference>
<keyword evidence="1" id="KW-0732">Signal</keyword>
<dbReference type="InterPro" id="IPR012334">
    <property type="entry name" value="Pectin_lyas_fold"/>
</dbReference>
<keyword evidence="3" id="KW-1185">Reference proteome</keyword>
<reference evidence="2 3" key="1">
    <citation type="journal article" date="2023" name="BMC Biotechnol.">
        <title>Vitis rotundifolia cv Carlos genome sequencing.</title>
        <authorList>
            <person name="Huff M."/>
            <person name="Hulse-Kemp A."/>
            <person name="Scheffler B."/>
            <person name="Youngblood R."/>
            <person name="Simpson S."/>
            <person name="Babiker E."/>
            <person name="Staton M."/>
        </authorList>
    </citation>
    <scope>NUCLEOTIDE SEQUENCE [LARGE SCALE GENOMIC DNA]</scope>
    <source>
        <tissue evidence="2">Leaf</tissue>
    </source>
</reference>
<protein>
    <submittedName>
        <fullName evidence="2">Uncharacterized protein</fullName>
    </submittedName>
</protein>
<comment type="caution">
    <text evidence="2">The sequence shown here is derived from an EMBL/GenBank/DDBJ whole genome shotgun (WGS) entry which is preliminary data.</text>
</comment>
<dbReference type="EMBL" id="JARBHA010000019">
    <property type="protein sequence ID" value="KAJ9672288.1"/>
    <property type="molecule type" value="Genomic_DNA"/>
</dbReference>
<name>A0AA38YKU0_VITRO</name>
<dbReference type="AlphaFoldDB" id="A0AA38YKU0"/>
<proteinExistence type="predicted"/>
<dbReference type="Proteomes" id="UP001168098">
    <property type="component" value="Unassembled WGS sequence"/>
</dbReference>
<feature type="signal peptide" evidence="1">
    <location>
        <begin position="1"/>
        <end position="26"/>
    </location>
</feature>
<gene>
    <name evidence="2" type="ORF">PVL29_025770</name>
</gene>
<accession>A0AA38YKU0</accession>